<protein>
    <submittedName>
        <fullName evidence="1">Uncharacterized protein</fullName>
    </submittedName>
</protein>
<sequence length="93" mass="9604">MNTAHVEHGWEETVALTVLSGEFSPDPVGGTLPGAVVAPPYPDLAQDVDPASVLVPEVVRADGEDDPRGFDAPSVHGGRLLDRIGQGLPVVLG</sequence>
<organism evidence="1 2">
    <name type="scientific">Streptomyces guryensis</name>
    <dbReference type="NCBI Taxonomy" id="2886947"/>
    <lineage>
        <taxon>Bacteria</taxon>
        <taxon>Bacillati</taxon>
        <taxon>Actinomycetota</taxon>
        <taxon>Actinomycetes</taxon>
        <taxon>Kitasatosporales</taxon>
        <taxon>Streptomycetaceae</taxon>
        <taxon>Streptomyces</taxon>
    </lineage>
</organism>
<comment type="caution">
    <text evidence="1">The sequence shown here is derived from an EMBL/GenBank/DDBJ whole genome shotgun (WGS) entry which is preliminary data.</text>
</comment>
<gene>
    <name evidence="1" type="ORF">LJ657_36555</name>
</gene>
<evidence type="ECO:0000313" key="2">
    <source>
        <dbReference type="Proteomes" id="UP001108029"/>
    </source>
</evidence>
<name>A0A9Q3Z8W0_9ACTN</name>
<accession>A0A9Q3Z8W0</accession>
<proteinExistence type="predicted"/>
<dbReference type="EMBL" id="JAJSBI010000025">
    <property type="protein sequence ID" value="MCD9879028.1"/>
    <property type="molecule type" value="Genomic_DNA"/>
</dbReference>
<keyword evidence="2" id="KW-1185">Reference proteome</keyword>
<dbReference type="Proteomes" id="UP001108029">
    <property type="component" value="Unassembled WGS sequence"/>
</dbReference>
<reference evidence="1" key="1">
    <citation type="submission" date="2021-12" db="EMBL/GenBank/DDBJ databases">
        <authorList>
            <person name="Lee J.-H."/>
            <person name="Kim S.-B."/>
        </authorList>
    </citation>
    <scope>NUCLEOTIDE SEQUENCE</scope>
    <source>
        <strain evidence="1">NR30</strain>
    </source>
</reference>
<evidence type="ECO:0000313" key="1">
    <source>
        <dbReference type="EMBL" id="MCD9879028.1"/>
    </source>
</evidence>
<dbReference type="AlphaFoldDB" id="A0A9Q3Z8W0"/>
<dbReference type="RefSeq" id="WP_232653231.1">
    <property type="nucleotide sequence ID" value="NZ_JAJSBI010000025.1"/>
</dbReference>